<keyword evidence="9" id="KW-1185">Reference proteome</keyword>
<keyword evidence="2" id="KW-0805">Transcription regulation</keyword>
<dbReference type="Pfam" id="PF04082">
    <property type="entry name" value="Fungal_trans"/>
    <property type="match status" value="1"/>
</dbReference>
<keyword evidence="3" id="KW-0238">DNA-binding</keyword>
<gene>
    <name evidence="8" type="ORF">A1O9_11321</name>
</gene>
<dbReference type="AlphaFoldDB" id="A0A072NX86"/>
<evidence type="ECO:0000256" key="6">
    <source>
        <dbReference type="SAM" id="MobiDB-lite"/>
    </source>
</evidence>
<comment type="caution">
    <text evidence="8">The sequence shown here is derived from an EMBL/GenBank/DDBJ whole genome shotgun (WGS) entry which is preliminary data.</text>
</comment>
<protein>
    <recommendedName>
        <fullName evidence="7">Xylanolytic transcriptional activator regulatory domain-containing protein</fullName>
    </recommendedName>
</protein>
<feature type="domain" description="Xylanolytic transcriptional activator regulatory" evidence="7">
    <location>
        <begin position="181"/>
        <end position="250"/>
    </location>
</feature>
<dbReference type="GO" id="GO:0003677">
    <property type="term" value="F:DNA binding"/>
    <property type="evidence" value="ECO:0007669"/>
    <property type="project" value="UniProtKB-KW"/>
</dbReference>
<reference evidence="8 9" key="1">
    <citation type="submission" date="2013-03" db="EMBL/GenBank/DDBJ databases">
        <title>The Genome Sequence of Exophiala aquamarina CBS 119918.</title>
        <authorList>
            <consortium name="The Broad Institute Genomics Platform"/>
            <person name="Cuomo C."/>
            <person name="de Hoog S."/>
            <person name="Gorbushina A."/>
            <person name="Walker B."/>
            <person name="Young S.K."/>
            <person name="Zeng Q."/>
            <person name="Gargeya S."/>
            <person name="Fitzgerald M."/>
            <person name="Haas B."/>
            <person name="Abouelleil A."/>
            <person name="Allen A.W."/>
            <person name="Alvarado L."/>
            <person name="Arachchi H.M."/>
            <person name="Berlin A.M."/>
            <person name="Chapman S.B."/>
            <person name="Gainer-Dewar J."/>
            <person name="Goldberg J."/>
            <person name="Griggs A."/>
            <person name="Gujja S."/>
            <person name="Hansen M."/>
            <person name="Howarth C."/>
            <person name="Imamovic A."/>
            <person name="Ireland A."/>
            <person name="Larimer J."/>
            <person name="McCowan C."/>
            <person name="Murphy C."/>
            <person name="Pearson M."/>
            <person name="Poon T.W."/>
            <person name="Priest M."/>
            <person name="Roberts A."/>
            <person name="Saif S."/>
            <person name="Shea T."/>
            <person name="Sisk P."/>
            <person name="Sykes S."/>
            <person name="Wortman J."/>
            <person name="Nusbaum C."/>
            <person name="Birren B."/>
        </authorList>
    </citation>
    <scope>NUCLEOTIDE SEQUENCE [LARGE SCALE GENOMIC DNA]</scope>
    <source>
        <strain evidence="8 9">CBS 119918</strain>
    </source>
</reference>
<feature type="compositionally biased region" description="Polar residues" evidence="6">
    <location>
        <begin position="494"/>
        <end position="509"/>
    </location>
</feature>
<feature type="region of interest" description="Disordered" evidence="6">
    <location>
        <begin position="487"/>
        <end position="514"/>
    </location>
</feature>
<keyword evidence="4" id="KW-0804">Transcription</keyword>
<evidence type="ECO:0000313" key="8">
    <source>
        <dbReference type="EMBL" id="KEF52479.1"/>
    </source>
</evidence>
<dbReference type="RefSeq" id="XP_013255069.1">
    <property type="nucleotide sequence ID" value="XM_013399615.1"/>
</dbReference>
<evidence type="ECO:0000256" key="5">
    <source>
        <dbReference type="ARBA" id="ARBA00023242"/>
    </source>
</evidence>
<dbReference type="OrthoDB" id="10251155at2759"/>
<evidence type="ECO:0000256" key="2">
    <source>
        <dbReference type="ARBA" id="ARBA00023015"/>
    </source>
</evidence>
<dbReference type="HOGENOM" id="CLU_007427_2_0_1"/>
<proteinExistence type="predicted"/>
<dbReference type="InterPro" id="IPR007219">
    <property type="entry name" value="XnlR_reg_dom"/>
</dbReference>
<keyword evidence="1" id="KW-0862">Zinc</keyword>
<evidence type="ECO:0000256" key="3">
    <source>
        <dbReference type="ARBA" id="ARBA00023125"/>
    </source>
</evidence>
<dbReference type="STRING" id="1182545.A0A072NX86"/>
<evidence type="ECO:0000256" key="4">
    <source>
        <dbReference type="ARBA" id="ARBA00023163"/>
    </source>
</evidence>
<dbReference type="PANTHER" id="PTHR47171:SF2">
    <property type="entry name" value="TRANSCRIPTION FACTOR, PUTATIVE-RELATED"/>
    <property type="match status" value="1"/>
</dbReference>
<dbReference type="PANTHER" id="PTHR47171">
    <property type="entry name" value="FARA-RELATED"/>
    <property type="match status" value="1"/>
</dbReference>
<dbReference type="Proteomes" id="UP000027920">
    <property type="component" value="Unassembled WGS sequence"/>
</dbReference>
<dbReference type="GO" id="GO:0008270">
    <property type="term" value="F:zinc ion binding"/>
    <property type="evidence" value="ECO:0007669"/>
    <property type="project" value="InterPro"/>
</dbReference>
<accession>A0A072NX86</accession>
<organism evidence="8 9">
    <name type="scientific">Exophiala aquamarina CBS 119918</name>
    <dbReference type="NCBI Taxonomy" id="1182545"/>
    <lineage>
        <taxon>Eukaryota</taxon>
        <taxon>Fungi</taxon>
        <taxon>Dikarya</taxon>
        <taxon>Ascomycota</taxon>
        <taxon>Pezizomycotina</taxon>
        <taxon>Eurotiomycetes</taxon>
        <taxon>Chaetothyriomycetidae</taxon>
        <taxon>Chaetothyriales</taxon>
        <taxon>Herpotrichiellaceae</taxon>
        <taxon>Exophiala</taxon>
    </lineage>
</organism>
<dbReference type="InterPro" id="IPR052073">
    <property type="entry name" value="Amide_Lactam_Regulators"/>
</dbReference>
<dbReference type="EMBL" id="AMGV01000017">
    <property type="protein sequence ID" value="KEF52479.1"/>
    <property type="molecule type" value="Genomic_DNA"/>
</dbReference>
<evidence type="ECO:0000313" key="9">
    <source>
        <dbReference type="Proteomes" id="UP000027920"/>
    </source>
</evidence>
<dbReference type="CDD" id="cd12148">
    <property type="entry name" value="fungal_TF_MHR"/>
    <property type="match status" value="1"/>
</dbReference>
<sequence length="581" mass="65950">MAEDNNPPPGPSPSAGSVFSVSSSYDGGYMERSMYIAPDKFRGEDGSDINYTIPAHSEANQKLANLQRAFEMPPRAVRESLFENFWTRCYFWDPIVDRSQVMEIAPDKVSPLLLQSIFLAGSRMLSPSQPHNYASAQDYYTRAKTLFWLDCEKDPLTLLVAASLMHWWNPHGPERVSTNTSSFWCRITVSLAQQMGIHRLKKPVPNESLRRRLWWSIVARDCLISLAHGRPQAINLEESDIPKPTLEDFPNSTQTGLFFIAYVDLSMIVGRFTRHKIRKSSSRDQNEDIGHSLYQWNRTLPEPLRLSSYNSKRQSNIYSFSKPYNLESRQLNILYLVMITLLYRSKSLDDPFPTAAVLAASTVAGIFEDFLARDEVRFLGACFTFHLLAASIALLSCYKYPELWALAQEDLNTLAQAQEEMKKKWPSALGSIGSFDRMFKLAVATQKKVAQLPESTLTPDQAAFFEDYNMTLCRMHAILVPKRDGYGSRRAQHENNSTNKVNQQPTSVAESGHGNGNLKEDMILIPPYYAQGESIGQQFIIEQPGLPDEPLNFDHMFQENAGQLDDAIGDWLFWDQPPLDN</sequence>
<dbReference type="SMART" id="SM00906">
    <property type="entry name" value="Fungal_trans"/>
    <property type="match status" value="1"/>
</dbReference>
<dbReference type="GO" id="GO:0006351">
    <property type="term" value="P:DNA-templated transcription"/>
    <property type="evidence" value="ECO:0007669"/>
    <property type="project" value="InterPro"/>
</dbReference>
<evidence type="ECO:0000256" key="1">
    <source>
        <dbReference type="ARBA" id="ARBA00022833"/>
    </source>
</evidence>
<dbReference type="GeneID" id="25286220"/>
<name>A0A072NX86_9EURO</name>
<evidence type="ECO:0000259" key="7">
    <source>
        <dbReference type="SMART" id="SM00906"/>
    </source>
</evidence>
<keyword evidence="5" id="KW-0539">Nucleus</keyword>
<dbReference type="VEuPathDB" id="FungiDB:A1O9_11321"/>